<organism evidence="3 4">
    <name type="scientific">Purpureocillium lilacinum</name>
    <name type="common">Paecilomyces lilacinus</name>
    <dbReference type="NCBI Taxonomy" id="33203"/>
    <lineage>
        <taxon>Eukaryota</taxon>
        <taxon>Fungi</taxon>
        <taxon>Dikarya</taxon>
        <taxon>Ascomycota</taxon>
        <taxon>Pezizomycotina</taxon>
        <taxon>Sordariomycetes</taxon>
        <taxon>Hypocreomycetidae</taxon>
        <taxon>Hypocreales</taxon>
        <taxon>Ophiocordycipitaceae</taxon>
        <taxon>Purpureocillium</taxon>
    </lineage>
</organism>
<name>A0A2U3EGX5_PURLI</name>
<evidence type="ECO:0000313" key="2">
    <source>
        <dbReference type="EMBL" id="KAK4087427.1"/>
    </source>
</evidence>
<reference evidence="2 5" key="4">
    <citation type="journal article" date="2024" name="Microbiol. Resour. Announc.">
        <title>Genome annotations for the ascomycete fungi Trichoderma harzianum, Trichoderma aggressivum, and Purpureocillium lilacinum.</title>
        <authorList>
            <person name="Beijen E.P.W."/>
            <person name="Ohm R.A."/>
        </authorList>
    </citation>
    <scope>NUCLEOTIDE SEQUENCE [LARGE SCALE GENOMIC DNA]</scope>
    <source>
        <strain evidence="2 5">CBS 150709</strain>
    </source>
</reference>
<dbReference type="AlphaFoldDB" id="A0A2U3EGX5"/>
<evidence type="ECO:0000313" key="5">
    <source>
        <dbReference type="Proteomes" id="UP001287286"/>
    </source>
</evidence>
<comment type="caution">
    <text evidence="3">The sequence shown here is derived from an EMBL/GenBank/DDBJ whole genome shotgun (WGS) entry which is preliminary data.</text>
</comment>
<reference evidence="3" key="1">
    <citation type="submission" date="2015-05" db="EMBL/GenBank/DDBJ databases">
        <authorList>
            <person name="Wang D.B."/>
            <person name="Wang M."/>
        </authorList>
    </citation>
    <scope>NUCLEOTIDE SEQUENCE</scope>
    <source>
        <strain evidence="3">36-1</strain>
    </source>
</reference>
<evidence type="ECO:0000313" key="3">
    <source>
        <dbReference type="EMBL" id="PWI73690.1"/>
    </source>
</evidence>
<sequence length="207" mass="23308">MVQRRLEDETEQSARRGRLPAQSHFVGSARCRLEMARGGGTRCVWLLRPISGARFQSISGSRPLHVTGGKRAAGWRAAKEFLRRPGRRVVAGSQSKSHFFAAAAEGAKDAKPENERRCFAWSDVVRRQVRGETQISGRDMVDESRRCVRFPVTKRPGAYHLRSFRWSRADFAGLRPLNETRCFRTLLVRPAFVPPTMPPPLAASAHE</sequence>
<keyword evidence="5" id="KW-1185">Reference proteome</keyword>
<dbReference type="EMBL" id="JAWRVI010000032">
    <property type="protein sequence ID" value="KAK4087427.1"/>
    <property type="molecule type" value="Genomic_DNA"/>
</dbReference>
<evidence type="ECO:0000256" key="1">
    <source>
        <dbReference type="SAM" id="MobiDB-lite"/>
    </source>
</evidence>
<accession>A0A2U3EGX5</accession>
<feature type="region of interest" description="Disordered" evidence="1">
    <location>
        <begin position="1"/>
        <end position="21"/>
    </location>
</feature>
<reference evidence="2" key="3">
    <citation type="submission" date="2023-11" db="EMBL/GenBank/DDBJ databases">
        <authorList>
            <person name="Beijen E."/>
            <person name="Ohm R.A."/>
        </authorList>
    </citation>
    <scope>NUCLEOTIDE SEQUENCE</scope>
    <source>
        <strain evidence="2">CBS 150709</strain>
    </source>
</reference>
<evidence type="ECO:0000313" key="4">
    <source>
        <dbReference type="Proteomes" id="UP000245956"/>
    </source>
</evidence>
<dbReference type="Proteomes" id="UP000245956">
    <property type="component" value="Unassembled WGS sequence"/>
</dbReference>
<protein>
    <submittedName>
        <fullName evidence="3">Uncharacterized protein</fullName>
    </submittedName>
</protein>
<dbReference type="Proteomes" id="UP001287286">
    <property type="component" value="Unassembled WGS sequence"/>
</dbReference>
<gene>
    <name evidence="3" type="ORF">PCL_08966</name>
    <name evidence="2" type="ORF">Purlil1_8275</name>
</gene>
<proteinExistence type="predicted"/>
<reference evidence="3 4" key="2">
    <citation type="journal article" date="2016" name="Front. Microbiol.">
        <title>Genome and transcriptome sequences reveal the specific parasitism of the nematophagous Purpureocillium lilacinum 36-1.</title>
        <authorList>
            <person name="Xie J."/>
            <person name="Li S."/>
            <person name="Mo C."/>
            <person name="Xiao X."/>
            <person name="Peng D."/>
            <person name="Wang G."/>
            <person name="Xiao Y."/>
        </authorList>
    </citation>
    <scope>NUCLEOTIDE SEQUENCE [LARGE SCALE GENOMIC DNA]</scope>
    <source>
        <strain evidence="3 4">36-1</strain>
    </source>
</reference>
<dbReference type="EMBL" id="LCWV01000004">
    <property type="protein sequence ID" value="PWI73690.1"/>
    <property type="molecule type" value="Genomic_DNA"/>
</dbReference>